<dbReference type="RefSeq" id="WP_180570970.1">
    <property type="nucleotide sequence ID" value="NZ_JACCKB010000056.1"/>
</dbReference>
<dbReference type="Proteomes" id="UP000569732">
    <property type="component" value="Unassembled WGS sequence"/>
</dbReference>
<dbReference type="AlphaFoldDB" id="A0A853I818"/>
<name>A0A853I818_9GAMM</name>
<dbReference type="InterPro" id="IPR010982">
    <property type="entry name" value="Lambda_DNA-bd_dom_sf"/>
</dbReference>
<evidence type="ECO:0000259" key="1">
    <source>
        <dbReference type="PROSITE" id="PS50943"/>
    </source>
</evidence>
<protein>
    <submittedName>
        <fullName evidence="2">Helix-turn-helix domain-containing protein</fullName>
    </submittedName>
</protein>
<dbReference type="CDD" id="cd00093">
    <property type="entry name" value="HTH_XRE"/>
    <property type="match status" value="1"/>
</dbReference>
<reference evidence="2 3" key="1">
    <citation type="submission" date="2020-07" db="EMBL/GenBank/DDBJ databases">
        <title>Endozoicomonas sp. nov., isolated from sediment.</title>
        <authorList>
            <person name="Gu T."/>
        </authorList>
    </citation>
    <scope>NUCLEOTIDE SEQUENCE [LARGE SCALE GENOMIC DNA]</scope>
    <source>
        <strain evidence="2 3">SM1973</strain>
    </source>
</reference>
<dbReference type="GO" id="GO:0003677">
    <property type="term" value="F:DNA binding"/>
    <property type="evidence" value="ECO:0007669"/>
    <property type="project" value="InterPro"/>
</dbReference>
<accession>A0A853I818</accession>
<dbReference type="PROSITE" id="PS50943">
    <property type="entry name" value="HTH_CROC1"/>
    <property type="match status" value="1"/>
</dbReference>
<dbReference type="Gene3D" id="1.10.260.40">
    <property type="entry name" value="lambda repressor-like DNA-binding domains"/>
    <property type="match status" value="1"/>
</dbReference>
<comment type="caution">
    <text evidence="2">The sequence shown here is derived from an EMBL/GenBank/DDBJ whole genome shotgun (WGS) entry which is preliminary data.</text>
</comment>
<dbReference type="InterPro" id="IPR031856">
    <property type="entry name" value="YdaS_toxin-like"/>
</dbReference>
<dbReference type="SUPFAM" id="SSF47413">
    <property type="entry name" value="lambda repressor-like DNA-binding domains"/>
    <property type="match status" value="1"/>
</dbReference>
<feature type="domain" description="HTH cro/C1-type" evidence="1">
    <location>
        <begin position="14"/>
        <end position="59"/>
    </location>
</feature>
<proteinExistence type="predicted"/>
<dbReference type="InterPro" id="IPR001387">
    <property type="entry name" value="Cro/C1-type_HTH"/>
</dbReference>
<keyword evidence="3" id="KW-1185">Reference proteome</keyword>
<evidence type="ECO:0000313" key="2">
    <source>
        <dbReference type="EMBL" id="NYZ68969.1"/>
    </source>
</evidence>
<gene>
    <name evidence="2" type="ORF">H0A36_23395</name>
</gene>
<evidence type="ECO:0000313" key="3">
    <source>
        <dbReference type="Proteomes" id="UP000569732"/>
    </source>
</evidence>
<dbReference type="EMBL" id="JACCKB010000056">
    <property type="protein sequence ID" value="NYZ68969.1"/>
    <property type="molecule type" value="Genomic_DNA"/>
</dbReference>
<dbReference type="Pfam" id="PF15943">
    <property type="entry name" value="YdaS_toxin"/>
    <property type="match status" value="1"/>
</dbReference>
<organism evidence="2 3">
    <name type="scientific">Spartinivicinus marinus</name>
    <dbReference type="NCBI Taxonomy" id="2994442"/>
    <lineage>
        <taxon>Bacteria</taxon>
        <taxon>Pseudomonadati</taxon>
        <taxon>Pseudomonadota</taxon>
        <taxon>Gammaproteobacteria</taxon>
        <taxon>Oceanospirillales</taxon>
        <taxon>Zooshikellaceae</taxon>
        <taxon>Spartinivicinus</taxon>
    </lineage>
</organism>
<sequence>MTAIERAVELVGGQTALARLIGIQQSNVWHWLNRHNQVPAKFIRAVSKATNGLVTVDELLDDHEKTNK</sequence>